<name>A0A975X9Y2_9BURK</name>
<sequence length="147" mass="16192">MAASSITAYNHTPDYIHQFYIDDAWGGNSFAYGGGGGFVCCVTYPRKWHQGLSVKVRWTISSSDPNATGAEAEETWHEAIVPIEKYDKPGNVNVHFLPNGNVRLIISSKGAGHPDYPGPDYPVKPPDFHFEPWRGAASEAEARARSR</sequence>
<protein>
    <recommendedName>
        <fullName evidence="4">DUF3304 domain-containing protein</fullName>
    </recommendedName>
</protein>
<evidence type="ECO:0000256" key="1">
    <source>
        <dbReference type="SAM" id="MobiDB-lite"/>
    </source>
</evidence>
<gene>
    <name evidence="2" type="ORF">CBM2587_B60336</name>
</gene>
<evidence type="ECO:0000313" key="2">
    <source>
        <dbReference type="EMBL" id="SOY63324.1"/>
    </source>
</evidence>
<organism evidence="2 3">
    <name type="scientific">Cupriavidus taiwanensis</name>
    <dbReference type="NCBI Taxonomy" id="164546"/>
    <lineage>
        <taxon>Bacteria</taxon>
        <taxon>Pseudomonadati</taxon>
        <taxon>Pseudomonadota</taxon>
        <taxon>Betaproteobacteria</taxon>
        <taxon>Burkholderiales</taxon>
        <taxon>Burkholderiaceae</taxon>
        <taxon>Cupriavidus</taxon>
    </lineage>
</organism>
<dbReference type="Proteomes" id="UP000256780">
    <property type="component" value="Chromosome CBM2587_b"/>
</dbReference>
<evidence type="ECO:0008006" key="4">
    <source>
        <dbReference type="Google" id="ProtNLM"/>
    </source>
</evidence>
<dbReference type="EMBL" id="OFSQ01000035">
    <property type="protein sequence ID" value="SOY63324.1"/>
    <property type="molecule type" value="Genomic_DNA"/>
</dbReference>
<evidence type="ECO:0000313" key="3">
    <source>
        <dbReference type="Proteomes" id="UP000256780"/>
    </source>
</evidence>
<dbReference type="AlphaFoldDB" id="A0A975X9Y2"/>
<accession>A0A975X9Y2</accession>
<comment type="caution">
    <text evidence="2">The sequence shown here is derived from an EMBL/GenBank/DDBJ whole genome shotgun (WGS) entry which is preliminary data.</text>
</comment>
<feature type="region of interest" description="Disordered" evidence="1">
    <location>
        <begin position="127"/>
        <end position="147"/>
    </location>
</feature>
<dbReference type="InterPro" id="IPR021733">
    <property type="entry name" value="DUF3304"/>
</dbReference>
<reference evidence="2 3" key="1">
    <citation type="submission" date="2018-01" db="EMBL/GenBank/DDBJ databases">
        <authorList>
            <person name="Clerissi C."/>
        </authorList>
    </citation>
    <scope>NUCLEOTIDE SEQUENCE [LARGE SCALE GENOMIC DNA]</scope>
    <source>
        <strain evidence="2">Cupriavidus sp. LMG 19464</strain>
    </source>
</reference>
<proteinExistence type="predicted"/>
<dbReference type="Pfam" id="PF11745">
    <property type="entry name" value="DUF3304"/>
    <property type="match status" value="1"/>
</dbReference>